<feature type="coiled-coil region" evidence="1">
    <location>
        <begin position="43"/>
        <end position="81"/>
    </location>
</feature>
<proteinExistence type="predicted"/>
<dbReference type="NCBIfam" id="TIGR04197">
    <property type="entry name" value="T7SS_SACOL2603"/>
    <property type="match status" value="1"/>
</dbReference>
<evidence type="ECO:0000313" key="2">
    <source>
        <dbReference type="EMBL" id="MDV2682972.1"/>
    </source>
</evidence>
<keyword evidence="1" id="KW-0175">Coiled coil</keyword>
<dbReference type="Proteomes" id="UP001287282">
    <property type="component" value="Unassembled WGS sequence"/>
</dbReference>
<organism evidence="2 3">
    <name type="scientific">Alkalihalophilus lindianensis</name>
    <dbReference type="NCBI Taxonomy" id="1630542"/>
    <lineage>
        <taxon>Bacteria</taxon>
        <taxon>Bacillati</taxon>
        <taxon>Bacillota</taxon>
        <taxon>Bacilli</taxon>
        <taxon>Bacillales</taxon>
        <taxon>Bacillaceae</taxon>
        <taxon>Alkalihalophilus</taxon>
    </lineage>
</organism>
<dbReference type="InterPro" id="IPR021477">
    <property type="entry name" value="TVIIS_effector_SACOL2603_fam"/>
</dbReference>
<name>A0ABU3X501_9BACI</name>
<dbReference type="InterPro" id="IPR046318">
    <property type="entry name" value="DUF5344"/>
</dbReference>
<sequence>MSEEISLKPQRVRSRMDRLSTRLDAVVPEYNVSFDGRTELDTLKEAEQNMQAMEALLQSYKALLQKNVEQVYRVVDQYEEADQTVSSQIKGG</sequence>
<evidence type="ECO:0000313" key="3">
    <source>
        <dbReference type="Proteomes" id="UP001287282"/>
    </source>
</evidence>
<keyword evidence="3" id="KW-1185">Reference proteome</keyword>
<dbReference type="Pfam" id="PF17279">
    <property type="entry name" value="DUF5344"/>
    <property type="match status" value="1"/>
</dbReference>
<dbReference type="RefSeq" id="WP_317120303.1">
    <property type="nucleotide sequence ID" value="NZ_JAWJBA010000001.1"/>
</dbReference>
<comment type="caution">
    <text evidence="2">The sequence shown here is derived from an EMBL/GenBank/DDBJ whole genome shotgun (WGS) entry which is preliminary data.</text>
</comment>
<evidence type="ECO:0000256" key="1">
    <source>
        <dbReference type="SAM" id="Coils"/>
    </source>
</evidence>
<accession>A0ABU3X501</accession>
<protein>
    <submittedName>
        <fullName evidence="2">YwqI/YxiC family protein</fullName>
    </submittedName>
</protein>
<gene>
    <name evidence="2" type="ORF">RYX56_01145</name>
</gene>
<reference evidence="2 3" key="1">
    <citation type="submission" date="2023-10" db="EMBL/GenBank/DDBJ databases">
        <title>Screening of Alkalihalobacillus lindianensis BZ-TG-R113 and Its Alleviation of Salt Stress on Rapeseed Growth.</title>
        <authorList>
            <person name="Zhao B."/>
            <person name="Guo T."/>
        </authorList>
    </citation>
    <scope>NUCLEOTIDE SEQUENCE [LARGE SCALE GENOMIC DNA]</scope>
    <source>
        <strain evidence="2 3">BZ-TG-R113</strain>
    </source>
</reference>
<dbReference type="EMBL" id="JAWJBA010000001">
    <property type="protein sequence ID" value="MDV2682972.1"/>
    <property type="molecule type" value="Genomic_DNA"/>
</dbReference>